<accession>A0A1J9Q9A5</accession>
<evidence type="ECO:0000313" key="1">
    <source>
        <dbReference type="EMBL" id="OJD25048.1"/>
    </source>
</evidence>
<dbReference type="InterPro" id="IPR027417">
    <property type="entry name" value="P-loop_NTPase"/>
</dbReference>
<evidence type="ECO:0008006" key="3">
    <source>
        <dbReference type="Google" id="ProtNLM"/>
    </source>
</evidence>
<keyword evidence="2" id="KW-1185">Reference proteome</keyword>
<organism evidence="1 2">
    <name type="scientific">Blastomyces percursus</name>
    <dbReference type="NCBI Taxonomy" id="1658174"/>
    <lineage>
        <taxon>Eukaryota</taxon>
        <taxon>Fungi</taxon>
        <taxon>Dikarya</taxon>
        <taxon>Ascomycota</taxon>
        <taxon>Pezizomycotina</taxon>
        <taxon>Eurotiomycetes</taxon>
        <taxon>Eurotiomycetidae</taxon>
        <taxon>Onygenales</taxon>
        <taxon>Ajellomycetaceae</taxon>
        <taxon>Blastomyces</taxon>
    </lineage>
</organism>
<proteinExistence type="predicted"/>
<dbReference type="SUPFAM" id="SSF52540">
    <property type="entry name" value="P-loop containing nucleoside triphosphate hydrolases"/>
    <property type="match status" value="1"/>
</dbReference>
<gene>
    <name evidence="1" type="ORF">ACJ73_03586</name>
</gene>
<dbReference type="Proteomes" id="UP000242791">
    <property type="component" value="Unassembled WGS sequence"/>
</dbReference>
<dbReference type="OrthoDB" id="10042665at2759"/>
<dbReference type="VEuPathDB" id="FungiDB:ACJ73_03586"/>
<dbReference type="PANTHER" id="PTHR46411:SF3">
    <property type="entry name" value="AAA+ ATPASE DOMAIN-CONTAINING PROTEIN"/>
    <property type="match status" value="1"/>
</dbReference>
<sequence>MFLTTNRHTTLDPAMQSRIHVGIKYDPLSREAKTRVWRKQLKTAGANISGKELERLLGKSSNGRQINNIARAAFALAKGGTVTLRTLK</sequence>
<name>A0A1J9Q9A5_9EURO</name>
<protein>
    <recommendedName>
        <fullName evidence="3">ATPase AAA-type core domain-containing protein</fullName>
    </recommendedName>
</protein>
<dbReference type="PANTHER" id="PTHR46411">
    <property type="entry name" value="FAMILY ATPASE, PUTATIVE-RELATED"/>
    <property type="match status" value="1"/>
</dbReference>
<dbReference type="AlphaFoldDB" id="A0A1J9Q9A5"/>
<dbReference type="EMBL" id="LGTZ01000441">
    <property type="protein sequence ID" value="OJD25048.1"/>
    <property type="molecule type" value="Genomic_DNA"/>
</dbReference>
<reference evidence="1 2" key="1">
    <citation type="submission" date="2015-08" db="EMBL/GenBank/DDBJ databases">
        <title>Emmonsia species relationships and genome sequence.</title>
        <authorList>
            <person name="Cuomo C.A."/>
            <person name="Schwartz I.S."/>
            <person name="Kenyon C."/>
            <person name="De Hoog G.S."/>
            <person name="Govender N.P."/>
            <person name="Botha A."/>
            <person name="Moreno L."/>
            <person name="De Vries M."/>
            <person name="Munoz J.F."/>
            <person name="Stielow J.B."/>
        </authorList>
    </citation>
    <scope>NUCLEOTIDE SEQUENCE [LARGE SCALE GENOMIC DNA]</scope>
    <source>
        <strain evidence="1 2">EI222</strain>
    </source>
</reference>
<comment type="caution">
    <text evidence="1">The sequence shown here is derived from an EMBL/GenBank/DDBJ whole genome shotgun (WGS) entry which is preliminary data.</text>
</comment>
<evidence type="ECO:0000313" key="2">
    <source>
        <dbReference type="Proteomes" id="UP000242791"/>
    </source>
</evidence>
<dbReference type="STRING" id="1658174.A0A1J9Q9A5"/>